<dbReference type="Gene3D" id="3.30.390.10">
    <property type="entry name" value="Enolase-like, N-terminal domain"/>
    <property type="match status" value="1"/>
</dbReference>
<dbReference type="GO" id="GO:0000287">
    <property type="term" value="F:magnesium ion binding"/>
    <property type="evidence" value="ECO:0007669"/>
    <property type="project" value="TreeGrafter"/>
</dbReference>
<gene>
    <name evidence="5" type="ORF">H1191_07750</name>
</gene>
<dbReference type="Pfam" id="PF13378">
    <property type="entry name" value="MR_MLE_C"/>
    <property type="match status" value="1"/>
</dbReference>
<dbReference type="GO" id="GO:0016836">
    <property type="term" value="F:hydro-lyase activity"/>
    <property type="evidence" value="ECO:0007669"/>
    <property type="project" value="TreeGrafter"/>
</dbReference>
<dbReference type="InterPro" id="IPR029065">
    <property type="entry name" value="Enolase_C-like"/>
</dbReference>
<dbReference type="EMBL" id="JACEIQ010000006">
    <property type="protein sequence ID" value="MBA4494196.1"/>
    <property type="molecule type" value="Genomic_DNA"/>
</dbReference>
<dbReference type="Proteomes" id="UP000535491">
    <property type="component" value="Unassembled WGS sequence"/>
</dbReference>
<accession>A0A7W1WQH3</accession>
<dbReference type="SFLD" id="SFLDS00001">
    <property type="entry name" value="Enolase"/>
    <property type="match status" value="1"/>
</dbReference>
<dbReference type="GO" id="GO:0016052">
    <property type="term" value="P:carbohydrate catabolic process"/>
    <property type="evidence" value="ECO:0007669"/>
    <property type="project" value="TreeGrafter"/>
</dbReference>
<dbReference type="InterPro" id="IPR013342">
    <property type="entry name" value="Mandelate_racemase_C"/>
</dbReference>
<dbReference type="InterPro" id="IPR046945">
    <property type="entry name" value="RHMD-like"/>
</dbReference>
<proteinExistence type="predicted"/>
<keyword evidence="2" id="KW-0479">Metal-binding</keyword>
<reference evidence="5 6" key="1">
    <citation type="submission" date="2020-07" db="EMBL/GenBank/DDBJ databases">
        <authorList>
            <person name="Feng H."/>
        </authorList>
    </citation>
    <scope>NUCLEOTIDE SEQUENCE [LARGE SCALE GENOMIC DNA]</scope>
    <source>
        <strain evidence="6">s-10</strain>
    </source>
</reference>
<dbReference type="RefSeq" id="WP_181751444.1">
    <property type="nucleotide sequence ID" value="NZ_JACEIQ010000006.1"/>
</dbReference>
<dbReference type="SMART" id="SM00922">
    <property type="entry name" value="MR_MLE"/>
    <property type="match status" value="1"/>
</dbReference>
<evidence type="ECO:0000259" key="4">
    <source>
        <dbReference type="SMART" id="SM00922"/>
    </source>
</evidence>
<dbReference type="PANTHER" id="PTHR13794">
    <property type="entry name" value="ENOLASE SUPERFAMILY, MANDELATE RACEMASE"/>
    <property type="match status" value="1"/>
</dbReference>
<dbReference type="InterPro" id="IPR029017">
    <property type="entry name" value="Enolase-like_N"/>
</dbReference>
<dbReference type="AlphaFoldDB" id="A0A7W1WQH3"/>
<dbReference type="InterPro" id="IPR013341">
    <property type="entry name" value="Mandelate_racemase_N_dom"/>
</dbReference>
<evidence type="ECO:0000256" key="2">
    <source>
        <dbReference type="ARBA" id="ARBA00022723"/>
    </source>
</evidence>
<dbReference type="PANTHER" id="PTHR13794:SF58">
    <property type="entry name" value="MITOCHONDRIAL ENOLASE SUPERFAMILY MEMBER 1"/>
    <property type="match status" value="1"/>
</dbReference>
<dbReference type="SFLD" id="SFLDG00179">
    <property type="entry name" value="mandelate_racemase"/>
    <property type="match status" value="1"/>
</dbReference>
<dbReference type="Pfam" id="PF02746">
    <property type="entry name" value="MR_MLE_N"/>
    <property type="match status" value="1"/>
</dbReference>
<dbReference type="SUPFAM" id="SSF51604">
    <property type="entry name" value="Enolase C-terminal domain-like"/>
    <property type="match status" value="1"/>
</dbReference>
<sequence length="371" mass="42473">MEIKKIETFPLLYRLKRPYGDANGYKNYRSCYLFRVTTKSGIEGWGEVIDWLPTLDKGFQERVIPFLIGKQATQRTELVKVLKKWNQRATAGVSMALTEIIAKASGLSVCDLWGGRWRDTVPVYASFQSYSEGEDWVKHSLQLVEQASLAGFHQMKVKVGGRSLQEDQKHIRLLQQKFEEEILLAIDANQSYDYATSYKWERLFANWSNLLWFEEPLPLYQIKEYKMLRANLSVPLAGGENLQTTREFLTLLYEGALDIIQPDVSHQPGIDGYRETLQLTRTLGLQGSPHAFDGALSRLYALFAQACLPPWTKMEENCIEPVEWDVMENPFTNLVPLQPVKGLVSLPKGNGIGIEINHELIKKYLWDGSVY</sequence>
<protein>
    <submittedName>
        <fullName evidence="5">Mandelate racemase/muconate lactonizing enzyme family protein</fullName>
    </submittedName>
</protein>
<dbReference type="Gene3D" id="3.20.20.120">
    <property type="entry name" value="Enolase-like C-terminal domain"/>
    <property type="match status" value="1"/>
</dbReference>
<dbReference type="CDD" id="cd03316">
    <property type="entry name" value="MR_like"/>
    <property type="match status" value="1"/>
</dbReference>
<name>A0A7W1WQH3_9BACL</name>
<comment type="cofactor">
    <cofactor evidence="1">
        <name>Mg(2+)</name>
        <dbReference type="ChEBI" id="CHEBI:18420"/>
    </cofactor>
</comment>
<evidence type="ECO:0000256" key="1">
    <source>
        <dbReference type="ARBA" id="ARBA00001946"/>
    </source>
</evidence>
<evidence type="ECO:0000256" key="3">
    <source>
        <dbReference type="ARBA" id="ARBA00022842"/>
    </source>
</evidence>
<organism evidence="5 6">
    <name type="scientific">Paenactinomyces guangxiensis</name>
    <dbReference type="NCBI Taxonomy" id="1490290"/>
    <lineage>
        <taxon>Bacteria</taxon>
        <taxon>Bacillati</taxon>
        <taxon>Bacillota</taxon>
        <taxon>Bacilli</taxon>
        <taxon>Bacillales</taxon>
        <taxon>Thermoactinomycetaceae</taxon>
        <taxon>Paenactinomyces</taxon>
    </lineage>
</organism>
<dbReference type="InterPro" id="IPR036849">
    <property type="entry name" value="Enolase-like_C_sf"/>
</dbReference>
<evidence type="ECO:0000313" key="5">
    <source>
        <dbReference type="EMBL" id="MBA4494196.1"/>
    </source>
</evidence>
<dbReference type="SUPFAM" id="SSF54826">
    <property type="entry name" value="Enolase N-terminal domain-like"/>
    <property type="match status" value="1"/>
</dbReference>
<keyword evidence="6" id="KW-1185">Reference proteome</keyword>
<evidence type="ECO:0000313" key="6">
    <source>
        <dbReference type="Proteomes" id="UP000535491"/>
    </source>
</evidence>
<feature type="domain" description="Mandelate racemase/muconate lactonizing enzyme C-terminal" evidence="4">
    <location>
        <begin position="137"/>
        <end position="235"/>
    </location>
</feature>
<keyword evidence="3" id="KW-0460">Magnesium</keyword>
<comment type="caution">
    <text evidence="5">The sequence shown here is derived from an EMBL/GenBank/DDBJ whole genome shotgun (WGS) entry which is preliminary data.</text>
</comment>